<evidence type="ECO:0000313" key="2">
    <source>
        <dbReference type="Proteomes" id="UP000608450"/>
    </source>
</evidence>
<dbReference type="InterPro" id="IPR007499">
    <property type="entry name" value="ERF_bacteria_virus"/>
</dbReference>
<name>A0ABS0KN26_PSENT</name>
<gene>
    <name evidence="1" type="ORF">I5I61_18645</name>
</gene>
<protein>
    <submittedName>
        <fullName evidence="1">ERF family protein</fullName>
    </submittedName>
</protein>
<reference evidence="1 2" key="1">
    <citation type="submission" date="2020-11" db="EMBL/GenBank/DDBJ databases">
        <title>Enhanced detection system for hospital associated transmission using whole genome sequencing surveillance.</title>
        <authorList>
            <person name="Harrison L.H."/>
            <person name="Van Tyne D."/>
            <person name="Marsh J.W."/>
            <person name="Griffith M.P."/>
            <person name="Snyder D.J."/>
            <person name="Cooper V.S."/>
            <person name="Mustapha M."/>
        </authorList>
    </citation>
    <scope>NUCLEOTIDE SEQUENCE [LARGE SCALE GENOMIC DNA]</scope>
    <source>
        <strain evidence="1 2">PSA00705</strain>
    </source>
</reference>
<dbReference type="Proteomes" id="UP000608450">
    <property type="component" value="Unassembled WGS sequence"/>
</dbReference>
<dbReference type="Pfam" id="PF04404">
    <property type="entry name" value="ERF"/>
    <property type="match status" value="1"/>
</dbReference>
<comment type="caution">
    <text evidence="1">The sequence shown here is derived from an EMBL/GenBank/DDBJ whole genome shotgun (WGS) entry which is preliminary data.</text>
</comment>
<keyword evidence="2" id="KW-1185">Reference proteome</keyword>
<evidence type="ECO:0000313" key="1">
    <source>
        <dbReference type="EMBL" id="MBG6289477.1"/>
    </source>
</evidence>
<proteinExistence type="predicted"/>
<sequence>MQTALKPAADQNMPVTTQESITVLQVIQKAASDPGCDIDKLERLLAMKERMDARSAEVEFNDALSRVQARMGRIEADATNNQTRSKYATYGKLDKALRPIYTSEGFSLSFGTEEAPVGMVGMVCFVSHRSGHTRQYRAHVPSDGKGAKGGDVMTKTHAFGSGTSYGMRYLLKMIFNVAIGEEDDDGNAAGDDTFRNAVLDDLIAKAKGAQNSADLQAVWQSGLKTLQAAKDVDGADELRAAVTARKAQLEDKK</sequence>
<organism evidence="1 2">
    <name type="scientific">Pseudomonas nitroreducens</name>
    <dbReference type="NCBI Taxonomy" id="46680"/>
    <lineage>
        <taxon>Bacteria</taxon>
        <taxon>Pseudomonadati</taxon>
        <taxon>Pseudomonadota</taxon>
        <taxon>Gammaproteobacteria</taxon>
        <taxon>Pseudomonadales</taxon>
        <taxon>Pseudomonadaceae</taxon>
        <taxon>Pseudomonas</taxon>
    </lineage>
</organism>
<dbReference type="EMBL" id="JADTFC010000050">
    <property type="protein sequence ID" value="MBG6289477.1"/>
    <property type="molecule type" value="Genomic_DNA"/>
</dbReference>
<accession>A0ABS0KN26</accession>